<dbReference type="InterPro" id="IPR035959">
    <property type="entry name" value="RutC-like_sf"/>
</dbReference>
<dbReference type="PROSITE" id="PS51257">
    <property type="entry name" value="PROKAR_LIPOPROTEIN"/>
    <property type="match status" value="1"/>
</dbReference>
<evidence type="ECO:0000313" key="2">
    <source>
        <dbReference type="Proteomes" id="UP000635885"/>
    </source>
</evidence>
<gene>
    <name evidence="1" type="ORF">GCM10010993_21200</name>
</gene>
<evidence type="ECO:0000313" key="1">
    <source>
        <dbReference type="EMBL" id="GGC42355.1"/>
    </source>
</evidence>
<dbReference type="Proteomes" id="UP000635885">
    <property type="component" value="Unassembled WGS sequence"/>
</dbReference>
<keyword evidence="2" id="KW-1185">Reference proteome</keyword>
<reference evidence="2" key="1">
    <citation type="journal article" date="2019" name="Int. J. Syst. Evol. Microbiol.">
        <title>The Global Catalogue of Microorganisms (GCM) 10K type strain sequencing project: providing services to taxonomists for standard genome sequencing and annotation.</title>
        <authorList>
            <consortium name="The Broad Institute Genomics Platform"/>
            <consortium name="The Broad Institute Genome Sequencing Center for Infectious Disease"/>
            <person name="Wu L."/>
            <person name="Ma J."/>
        </authorList>
    </citation>
    <scope>NUCLEOTIDE SEQUENCE [LARGE SCALE GENOMIC DNA]</scope>
    <source>
        <strain evidence="2">CGMCC 1.12479</strain>
    </source>
</reference>
<dbReference type="CDD" id="cd06151">
    <property type="entry name" value="YjgF_YER057c_UK114_like_3"/>
    <property type="match status" value="1"/>
</dbReference>
<dbReference type="InterPro" id="IPR006175">
    <property type="entry name" value="YjgF/YER057c/UK114"/>
</dbReference>
<sequence>MKMRSWIYFVLIGAVLSACHLKIDQKNDKVESSKKELIITRFDRPDASILKGVHIPADKSYFYTSGLVADAINPEAVPGTYERYGNTYQQSISTLEKIKATLKEADFEMEDVFFLRVYLAPDQDGKVDWQAWFDAYGEYFNNDENPNKVARSTIAVYALANPDLLIEIEAVAAK</sequence>
<accession>A0ABQ1MKP4</accession>
<proteinExistence type="predicted"/>
<protein>
    <recommendedName>
        <fullName evidence="3">Translation initiation inhibitor, yjgF family</fullName>
    </recommendedName>
</protein>
<dbReference type="Gene3D" id="3.30.1330.40">
    <property type="entry name" value="RutC-like"/>
    <property type="match status" value="1"/>
</dbReference>
<name>A0ABQ1MKP4_9BACT</name>
<dbReference type="Pfam" id="PF01042">
    <property type="entry name" value="Ribonuc_L-PSP"/>
    <property type="match status" value="1"/>
</dbReference>
<comment type="caution">
    <text evidence="1">The sequence shown here is derived from an EMBL/GenBank/DDBJ whole genome shotgun (WGS) entry which is preliminary data.</text>
</comment>
<organism evidence="1 2">
    <name type="scientific">Belliella aquatica</name>
    <dbReference type="NCBI Taxonomy" id="1323734"/>
    <lineage>
        <taxon>Bacteria</taxon>
        <taxon>Pseudomonadati</taxon>
        <taxon>Bacteroidota</taxon>
        <taxon>Cytophagia</taxon>
        <taxon>Cytophagales</taxon>
        <taxon>Cyclobacteriaceae</taxon>
        <taxon>Belliella</taxon>
    </lineage>
</organism>
<dbReference type="EMBL" id="BMFD01000006">
    <property type="protein sequence ID" value="GGC42355.1"/>
    <property type="molecule type" value="Genomic_DNA"/>
</dbReference>
<dbReference type="PANTHER" id="PTHR11803">
    <property type="entry name" value="2-IMINOBUTANOATE/2-IMINOPROPANOATE DEAMINASE RIDA"/>
    <property type="match status" value="1"/>
</dbReference>
<dbReference type="PANTHER" id="PTHR11803:SF59">
    <property type="entry name" value="ENDORIBONUCLEASE"/>
    <property type="match status" value="1"/>
</dbReference>
<dbReference type="SUPFAM" id="SSF55298">
    <property type="entry name" value="YjgF-like"/>
    <property type="match status" value="1"/>
</dbReference>
<evidence type="ECO:0008006" key="3">
    <source>
        <dbReference type="Google" id="ProtNLM"/>
    </source>
</evidence>